<evidence type="ECO:0000313" key="2">
    <source>
        <dbReference type="Proteomes" id="UP000747542"/>
    </source>
</evidence>
<evidence type="ECO:0000313" key="1">
    <source>
        <dbReference type="EMBL" id="KAG7164591.1"/>
    </source>
</evidence>
<proteinExistence type="predicted"/>
<protein>
    <submittedName>
        <fullName evidence="1">Uncharacterized protein</fullName>
    </submittedName>
</protein>
<sequence>MENLTFTPSLHADPYWSTVCVLMAREPLDHAHGYFKVLDSNEETKISMAVFEGQCQGGGGRHRGASVTQYLFPGGTVVSSPPHVC</sequence>
<organism evidence="1 2">
    <name type="scientific">Homarus americanus</name>
    <name type="common">American lobster</name>
    <dbReference type="NCBI Taxonomy" id="6706"/>
    <lineage>
        <taxon>Eukaryota</taxon>
        <taxon>Metazoa</taxon>
        <taxon>Ecdysozoa</taxon>
        <taxon>Arthropoda</taxon>
        <taxon>Crustacea</taxon>
        <taxon>Multicrustacea</taxon>
        <taxon>Malacostraca</taxon>
        <taxon>Eumalacostraca</taxon>
        <taxon>Eucarida</taxon>
        <taxon>Decapoda</taxon>
        <taxon>Pleocyemata</taxon>
        <taxon>Astacidea</taxon>
        <taxon>Nephropoidea</taxon>
        <taxon>Nephropidae</taxon>
        <taxon>Homarus</taxon>
    </lineage>
</organism>
<gene>
    <name evidence="1" type="ORF">Hamer_G004975</name>
</gene>
<dbReference type="Proteomes" id="UP000747542">
    <property type="component" value="Unassembled WGS sequence"/>
</dbReference>
<reference evidence="1" key="1">
    <citation type="journal article" date="2021" name="Sci. Adv.">
        <title>The American lobster genome reveals insights on longevity, neural, and immune adaptations.</title>
        <authorList>
            <person name="Polinski J.M."/>
            <person name="Zimin A.V."/>
            <person name="Clark K.F."/>
            <person name="Kohn A.B."/>
            <person name="Sadowski N."/>
            <person name="Timp W."/>
            <person name="Ptitsyn A."/>
            <person name="Khanna P."/>
            <person name="Romanova D.Y."/>
            <person name="Williams P."/>
            <person name="Greenwood S.J."/>
            <person name="Moroz L.L."/>
            <person name="Walt D.R."/>
            <person name="Bodnar A.G."/>
        </authorList>
    </citation>
    <scope>NUCLEOTIDE SEQUENCE</scope>
    <source>
        <strain evidence="1">GMGI-L3</strain>
    </source>
</reference>
<dbReference type="AlphaFoldDB" id="A0A8J5JY60"/>
<accession>A0A8J5JY60</accession>
<keyword evidence="2" id="KW-1185">Reference proteome</keyword>
<name>A0A8J5JY60_HOMAM</name>
<dbReference type="EMBL" id="JAHLQT010024959">
    <property type="protein sequence ID" value="KAG7164591.1"/>
    <property type="molecule type" value="Genomic_DNA"/>
</dbReference>
<comment type="caution">
    <text evidence="1">The sequence shown here is derived from an EMBL/GenBank/DDBJ whole genome shotgun (WGS) entry which is preliminary data.</text>
</comment>